<sequence length="37" mass="4249">MSFALFLLNKDNNPLAKETEKNNATGSYLMERLIHSH</sequence>
<protein>
    <submittedName>
        <fullName evidence="1">Uncharacterized protein</fullName>
    </submittedName>
</protein>
<dbReference type="Proteomes" id="UP000008793">
    <property type="component" value="Chromosome"/>
</dbReference>
<dbReference type="HOGENOM" id="CLU_3343400_0_0_6"/>
<dbReference type="AlphaFoldDB" id="D8MX89"/>
<evidence type="ECO:0000313" key="1">
    <source>
        <dbReference type="EMBL" id="CAX61446.1"/>
    </source>
</evidence>
<proteinExistence type="predicted"/>
<dbReference type="KEGG" id="ebi:EbC_39150"/>
<gene>
    <name evidence="1" type="ordered locus">EbC_39150</name>
</gene>
<dbReference type="STRING" id="634500.EbC_39150"/>
<evidence type="ECO:0000313" key="2">
    <source>
        <dbReference type="Proteomes" id="UP000008793"/>
    </source>
</evidence>
<keyword evidence="2" id="KW-1185">Reference proteome</keyword>
<dbReference type="EMBL" id="FP236843">
    <property type="protein sequence ID" value="CAX61446.1"/>
    <property type="molecule type" value="Genomic_DNA"/>
</dbReference>
<accession>D8MX89</accession>
<organism evidence="2">
    <name type="scientific">Erwinia billingiae (strain Eb661)</name>
    <dbReference type="NCBI Taxonomy" id="634500"/>
    <lineage>
        <taxon>Bacteria</taxon>
        <taxon>Pseudomonadati</taxon>
        <taxon>Pseudomonadota</taxon>
        <taxon>Gammaproteobacteria</taxon>
        <taxon>Enterobacterales</taxon>
        <taxon>Erwiniaceae</taxon>
        <taxon>Erwinia</taxon>
    </lineage>
</organism>
<reference evidence="1 2" key="1">
    <citation type="journal article" date="2010" name="BMC Genomics">
        <title>Genome comparison of the epiphytic bacteria Erwinia billingiae and E. tasmaniensis with the pear pathogen E. pyrifoliae.</title>
        <authorList>
            <person name="Kube M."/>
            <person name="Migdoll A.M."/>
            <person name="Gehring I."/>
            <person name="Heitmann K."/>
            <person name="Mayer Y."/>
            <person name="Kuhl H."/>
            <person name="Knaust F."/>
            <person name="Geider K."/>
            <person name="Reinhardt R."/>
        </authorList>
    </citation>
    <scope>NUCLEOTIDE SEQUENCE [LARGE SCALE GENOMIC DNA]</scope>
    <source>
        <strain evidence="1 2">Eb661</strain>
    </source>
</reference>
<name>D8MX89_ERWBE</name>